<reference evidence="4 5" key="1">
    <citation type="submission" date="2024-07" db="EMBL/GenBank/DDBJ databases">
        <authorList>
            <person name="Yun M."/>
        </authorList>
    </citation>
    <scope>NUCLEOTIDE SEQUENCE [LARGE SCALE GENOMIC DNA]</scope>
    <source>
        <strain evidence="4 5">MS01</strain>
    </source>
</reference>
<evidence type="ECO:0000313" key="5">
    <source>
        <dbReference type="Proteomes" id="UP001556617"/>
    </source>
</evidence>
<feature type="domain" description="CAAX prenyl protease 2/Lysostaphin resistance protein A-like" evidence="3">
    <location>
        <begin position="136"/>
        <end position="224"/>
    </location>
</feature>
<feature type="transmembrane region" description="Helical" evidence="2">
    <location>
        <begin position="12"/>
        <end position="28"/>
    </location>
</feature>
<keyword evidence="2" id="KW-0812">Transmembrane</keyword>
<feature type="transmembrane region" description="Helical" evidence="2">
    <location>
        <begin position="63"/>
        <end position="80"/>
    </location>
</feature>
<dbReference type="Proteomes" id="UP001556617">
    <property type="component" value="Unassembled WGS sequence"/>
</dbReference>
<keyword evidence="4" id="KW-0378">Hydrolase</keyword>
<dbReference type="EC" id="3.4.-.-" evidence="4"/>
<proteinExistence type="inferred from homology"/>
<evidence type="ECO:0000256" key="2">
    <source>
        <dbReference type="SAM" id="Phobius"/>
    </source>
</evidence>
<sequence length="242" mass="28175">MDLLSRTLPKQWVTLGVFIVLMIILISVNGSQLVLMGMFSYFLLVVGMTLIPIVRMKWEYPIFFHRLIFIMPMYLGWVIFGRHQAPMLEIPAMKIWIFSIMGVAILLFAGRKELAIAFSSLNLAFSISKTKAAQDIVIAVLTVISEEFLFRFFLGNMFHFENYLWTILTVNVLFLVAHYLNRWSTKFTARVYLLQFILGVILSALYFEYHSFVLIVILHFIFNVSQWLPILIRLAKNNVVTF</sequence>
<protein>
    <submittedName>
        <fullName evidence="4">CPBP family intramembrane glutamic endopeptidase</fullName>
        <ecNumber evidence="4">3.4.-.-</ecNumber>
    </submittedName>
</protein>
<feature type="transmembrane region" description="Helical" evidence="2">
    <location>
        <begin position="212"/>
        <end position="232"/>
    </location>
</feature>
<gene>
    <name evidence="4" type="ORF">AB3K24_09500</name>
</gene>
<keyword evidence="5" id="KW-1185">Reference proteome</keyword>
<dbReference type="GO" id="GO:0016787">
    <property type="term" value="F:hydrolase activity"/>
    <property type="evidence" value="ECO:0007669"/>
    <property type="project" value="UniProtKB-KW"/>
</dbReference>
<dbReference type="Pfam" id="PF02517">
    <property type="entry name" value="Rce1-like"/>
    <property type="match status" value="1"/>
</dbReference>
<feature type="transmembrane region" description="Helical" evidence="2">
    <location>
        <begin position="187"/>
        <end position="206"/>
    </location>
</feature>
<evidence type="ECO:0000256" key="1">
    <source>
        <dbReference type="ARBA" id="ARBA00009067"/>
    </source>
</evidence>
<comment type="similarity">
    <text evidence="1">Belongs to the UPF0177 family.</text>
</comment>
<dbReference type="EMBL" id="JBFPER010000001">
    <property type="protein sequence ID" value="MEX0381561.1"/>
    <property type="molecule type" value="Genomic_DNA"/>
</dbReference>
<evidence type="ECO:0000313" key="4">
    <source>
        <dbReference type="EMBL" id="MEX0381561.1"/>
    </source>
</evidence>
<accession>A0ABV3S7C4</accession>
<organism evidence="4 5">
    <name type="scientific">Leuconostoc aquikimchii</name>
    <dbReference type="NCBI Taxonomy" id="3236804"/>
    <lineage>
        <taxon>Bacteria</taxon>
        <taxon>Bacillati</taxon>
        <taxon>Bacillota</taxon>
        <taxon>Bacilli</taxon>
        <taxon>Lactobacillales</taxon>
        <taxon>Lactobacillaceae</taxon>
        <taxon>Leuconostoc</taxon>
    </lineage>
</organism>
<dbReference type="InterPro" id="IPR003675">
    <property type="entry name" value="Rce1/LyrA-like_dom"/>
</dbReference>
<feature type="transmembrane region" description="Helical" evidence="2">
    <location>
        <begin position="162"/>
        <end position="180"/>
    </location>
</feature>
<comment type="caution">
    <text evidence="4">The sequence shown here is derived from an EMBL/GenBank/DDBJ whole genome shotgun (WGS) entry which is preliminary data.</text>
</comment>
<feature type="transmembrane region" description="Helical" evidence="2">
    <location>
        <begin position="92"/>
        <end position="111"/>
    </location>
</feature>
<keyword evidence="2" id="KW-0472">Membrane</keyword>
<evidence type="ECO:0000259" key="3">
    <source>
        <dbReference type="Pfam" id="PF02517"/>
    </source>
</evidence>
<dbReference type="RefSeq" id="WP_367975365.1">
    <property type="nucleotide sequence ID" value="NZ_JBFPEQ010000001.1"/>
</dbReference>
<name>A0ABV3S7C4_9LACO</name>
<feature type="transmembrane region" description="Helical" evidence="2">
    <location>
        <begin position="34"/>
        <end position="51"/>
    </location>
</feature>
<feature type="transmembrane region" description="Helical" evidence="2">
    <location>
        <begin position="132"/>
        <end position="150"/>
    </location>
</feature>
<keyword evidence="2" id="KW-1133">Transmembrane helix</keyword>